<reference evidence="1 2" key="1">
    <citation type="journal article" date="2022" name="Res Sq">
        <title>Evolution of multicellular longitudinally dividing oral cavity symbionts (Neisseriaceae).</title>
        <authorList>
            <person name="Nyongesa S."/>
            <person name="Weber P."/>
            <person name="Bernet E."/>
            <person name="Pullido F."/>
            <person name="Nieckarz M."/>
            <person name="Delaby M."/>
            <person name="Nieves C."/>
            <person name="Viehboeck T."/>
            <person name="Krause N."/>
            <person name="Rivera-Millot A."/>
            <person name="Nakamura A."/>
            <person name="Vischer N."/>
            <person name="VanNieuwenhze M."/>
            <person name="Brun Y."/>
            <person name="Cava F."/>
            <person name="Bulgheresi S."/>
            <person name="Veyrier F."/>
        </authorList>
    </citation>
    <scope>NUCLEOTIDE SEQUENCE [LARGE SCALE GENOMIC DNA]</scope>
    <source>
        <strain evidence="1 2">CCUG 63373m</strain>
    </source>
</reference>
<evidence type="ECO:0000313" key="1">
    <source>
        <dbReference type="EMBL" id="UOO82022.1"/>
    </source>
</evidence>
<protein>
    <submittedName>
        <fullName evidence="1">Uncharacterized protein</fullName>
    </submittedName>
</protein>
<name>A0ABY4DSK7_9NEIS</name>
<dbReference type="EMBL" id="CP091508">
    <property type="protein sequence ID" value="UOO82022.1"/>
    <property type="molecule type" value="Genomic_DNA"/>
</dbReference>
<gene>
    <name evidence="1" type="ORF">LVJ83_00650</name>
</gene>
<accession>A0ABY4DSK7</accession>
<sequence>MNAHNWTDGYQTGLEQEYRWGYLALAMGDIRLLCPAALPLEKNMAEQCLYLSKEDLLPIGSSIDDNQSRKSRIKLTFTQ</sequence>
<proteinExistence type="predicted"/>
<dbReference type="Proteomes" id="UP000829817">
    <property type="component" value="Chromosome"/>
</dbReference>
<organism evidence="1 2">
    <name type="scientific">Uruburuella testudinis</name>
    <dbReference type="NCBI Taxonomy" id="1282863"/>
    <lineage>
        <taxon>Bacteria</taxon>
        <taxon>Pseudomonadati</taxon>
        <taxon>Pseudomonadota</taxon>
        <taxon>Betaproteobacteria</taxon>
        <taxon>Neisseriales</taxon>
        <taxon>Neisseriaceae</taxon>
        <taxon>Uruburuella</taxon>
    </lineage>
</organism>
<dbReference type="RefSeq" id="WP_244785308.1">
    <property type="nucleotide sequence ID" value="NZ_CP091508.1"/>
</dbReference>
<evidence type="ECO:0000313" key="2">
    <source>
        <dbReference type="Proteomes" id="UP000829817"/>
    </source>
</evidence>
<keyword evidence="2" id="KW-1185">Reference proteome</keyword>